<dbReference type="EMBL" id="QZWB01000013">
    <property type="protein sequence ID" value="RJT45003.1"/>
    <property type="molecule type" value="Genomic_DNA"/>
</dbReference>
<protein>
    <submittedName>
        <fullName evidence="1">Uncharacterized protein</fullName>
    </submittedName>
</protein>
<gene>
    <name evidence="1" type="ORF">D6J04_11825</name>
</gene>
<dbReference type="GeneID" id="48948421"/>
<dbReference type="AlphaFoldDB" id="A0A3A5L276"/>
<dbReference type="Proteomes" id="UP000270757">
    <property type="component" value="Unassembled WGS sequence"/>
</dbReference>
<sequence length="489" mass="56375">MPLFNRLGLSWLVDNASRNKAKIKFAIRQGEVRLHRLMTRGHLSSEHYLVIASSCQQLVALYDELMTLMATPDQRFTEEKDAFNPSVTVSESYLNLLKCRQQLLSPAAKSEEMIVLARVKRHYLDMVSLLAGSEQAIPAETGKPDHLPLLTLFDQIIKADSPADWLWAMTRFANTAGEKTAASGSLFLHLDDQQLIELDHRLALPEFRSLINSIFYYWINPGHLYDFSLHAEKMISVRNRFNTLYQFIVFFHQHLLQALRQRGIHSGHDFLFHGSELPEGITVEAEKKYQGLITEVIKDWRLTHWLEQEERLGQAKLSDIFRAYKYWFNPNRLIDAAMSLKASLASGFPVTQGNVLFNQQMKRLYQHLSTTDCLDLYGYFANKDSSYLMRTLDAACHGHEITDFPPLTLQERDTVFYVYSVLETIMEALREALDERGMTTVAYERQVGLKKVKPGRRNLQALRRVISLYAEPSPRINQRLEALFKEVEG</sequence>
<accession>A0A3A5L276</accession>
<organism evidence="1 2">
    <name type="scientific">Legionella taurinensis</name>
    <dbReference type="NCBI Taxonomy" id="70611"/>
    <lineage>
        <taxon>Bacteria</taxon>
        <taxon>Pseudomonadati</taxon>
        <taxon>Pseudomonadota</taxon>
        <taxon>Gammaproteobacteria</taxon>
        <taxon>Legionellales</taxon>
        <taxon>Legionellaceae</taxon>
        <taxon>Legionella</taxon>
    </lineage>
</organism>
<evidence type="ECO:0000313" key="1">
    <source>
        <dbReference type="EMBL" id="RJT45003.1"/>
    </source>
</evidence>
<proteinExistence type="predicted"/>
<reference evidence="1 2" key="1">
    <citation type="submission" date="2018-09" db="EMBL/GenBank/DDBJ databases">
        <title>Draft genome sequences of Legionella taurinensis isolated from water samples.</title>
        <authorList>
            <person name="Chakeri A."/>
            <person name="Allerberger F."/>
            <person name="Kundi M."/>
            <person name="Ruppitsch W."/>
            <person name="Schmid D."/>
        </authorList>
    </citation>
    <scope>NUCLEOTIDE SEQUENCE [LARGE SCALE GENOMIC DNA]</scope>
    <source>
        <strain evidence="1 2">4570-18-6</strain>
    </source>
</reference>
<comment type="caution">
    <text evidence="1">The sequence shown here is derived from an EMBL/GenBank/DDBJ whole genome shotgun (WGS) entry which is preliminary data.</text>
</comment>
<name>A0A3A5L276_9GAMM</name>
<evidence type="ECO:0000313" key="2">
    <source>
        <dbReference type="Proteomes" id="UP000270757"/>
    </source>
</evidence>
<dbReference type="RefSeq" id="WP_115300988.1">
    <property type="nucleotide sequence ID" value="NZ_CAAAIR010000013.1"/>
</dbReference>